<reference evidence="10 11" key="1">
    <citation type="journal article" date="2013" name="Mar. Genomics">
        <title>Expression of sulfatases in Rhodopirellula baltica and the diversity of sulfatases in the genus Rhodopirellula.</title>
        <authorList>
            <person name="Wegner C.E."/>
            <person name="Richter-Heitmann T."/>
            <person name="Klindworth A."/>
            <person name="Klockow C."/>
            <person name="Richter M."/>
            <person name="Achstetter T."/>
            <person name="Glockner F.O."/>
            <person name="Harder J."/>
        </authorList>
    </citation>
    <scope>NUCLEOTIDE SEQUENCE [LARGE SCALE GENOMIC DNA]</scope>
    <source>
        <strain evidence="10 11">SH398</strain>
    </source>
</reference>
<dbReference type="Gene3D" id="1.10.1780.10">
    <property type="entry name" value="Clp, N-terminal domain"/>
    <property type="match status" value="1"/>
</dbReference>
<feature type="region of interest" description="Disordered" evidence="7">
    <location>
        <begin position="831"/>
        <end position="859"/>
    </location>
</feature>
<dbReference type="InterPro" id="IPR027417">
    <property type="entry name" value="P-loop_NTPase"/>
</dbReference>
<dbReference type="GO" id="GO:0016887">
    <property type="term" value="F:ATP hydrolysis activity"/>
    <property type="evidence" value="ECO:0007669"/>
    <property type="project" value="InterPro"/>
</dbReference>
<accession>M5SAR2</accession>
<evidence type="ECO:0000256" key="2">
    <source>
        <dbReference type="ARBA" id="ARBA00022741"/>
    </source>
</evidence>
<dbReference type="CDD" id="cd00009">
    <property type="entry name" value="AAA"/>
    <property type="match status" value="1"/>
</dbReference>
<dbReference type="CDD" id="cd19499">
    <property type="entry name" value="RecA-like_ClpB_Hsp104-like"/>
    <property type="match status" value="1"/>
</dbReference>
<dbReference type="Pfam" id="PF10431">
    <property type="entry name" value="ClpB_D2-small"/>
    <property type="match status" value="1"/>
</dbReference>
<proteinExistence type="predicted"/>
<evidence type="ECO:0000259" key="8">
    <source>
        <dbReference type="PROSITE" id="PS50151"/>
    </source>
</evidence>
<dbReference type="InterPro" id="IPR050130">
    <property type="entry name" value="ClpA_ClpB"/>
</dbReference>
<dbReference type="PRINTS" id="PR00300">
    <property type="entry name" value="CLPPROTEASEA"/>
</dbReference>
<dbReference type="Gene3D" id="1.10.8.60">
    <property type="match status" value="2"/>
</dbReference>
<protein>
    <submittedName>
        <fullName evidence="10">Negative regulator of genetic competence clpC/mecB</fullName>
    </submittedName>
</protein>
<feature type="compositionally biased region" description="Basic and acidic residues" evidence="7">
    <location>
        <begin position="152"/>
        <end position="161"/>
    </location>
</feature>
<keyword evidence="4" id="KW-0143">Chaperone</keyword>
<dbReference type="OrthoDB" id="9803641at2"/>
<dbReference type="SUPFAM" id="SSF81923">
    <property type="entry name" value="Double Clp-N motif"/>
    <property type="match status" value="1"/>
</dbReference>
<dbReference type="InterPro" id="IPR001270">
    <property type="entry name" value="ClpA/B"/>
</dbReference>
<evidence type="ECO:0000256" key="7">
    <source>
        <dbReference type="SAM" id="MobiDB-lite"/>
    </source>
</evidence>
<dbReference type="InterPro" id="IPR041546">
    <property type="entry name" value="ClpA/ClpB_AAA_lid"/>
</dbReference>
<dbReference type="PROSITE" id="PS51903">
    <property type="entry name" value="CLP_R"/>
    <property type="match status" value="1"/>
</dbReference>
<dbReference type="InterPro" id="IPR003593">
    <property type="entry name" value="AAA+_ATPase"/>
</dbReference>
<dbReference type="Pfam" id="PF17871">
    <property type="entry name" value="AAA_lid_9"/>
    <property type="match status" value="1"/>
</dbReference>
<dbReference type="InterPro" id="IPR003959">
    <property type="entry name" value="ATPase_AAA_core"/>
</dbReference>
<evidence type="ECO:0000256" key="6">
    <source>
        <dbReference type="SAM" id="Coils"/>
    </source>
</evidence>
<dbReference type="SMART" id="SM01086">
    <property type="entry name" value="ClpB_D2-small"/>
    <property type="match status" value="1"/>
</dbReference>
<dbReference type="Gene3D" id="3.40.50.300">
    <property type="entry name" value="P-loop containing nucleotide triphosphate hydrolases"/>
    <property type="match status" value="2"/>
</dbReference>
<dbReference type="PROSITE" id="PS50151">
    <property type="entry name" value="UVR"/>
    <property type="match status" value="1"/>
</dbReference>
<evidence type="ECO:0000256" key="1">
    <source>
        <dbReference type="ARBA" id="ARBA00022737"/>
    </source>
</evidence>
<dbReference type="InterPro" id="IPR018368">
    <property type="entry name" value="ClpA/B_CS1"/>
</dbReference>
<keyword evidence="1 5" id="KW-0677">Repeat</keyword>
<dbReference type="PROSITE" id="PS00870">
    <property type="entry name" value="CLPAB_1"/>
    <property type="match status" value="1"/>
</dbReference>
<dbReference type="PANTHER" id="PTHR11638:SF18">
    <property type="entry name" value="HEAT SHOCK PROTEIN 104"/>
    <property type="match status" value="1"/>
</dbReference>
<dbReference type="SUPFAM" id="SSF52540">
    <property type="entry name" value="P-loop containing nucleoside triphosphate hydrolases"/>
    <property type="match status" value="2"/>
</dbReference>
<evidence type="ECO:0000256" key="4">
    <source>
        <dbReference type="ARBA" id="ARBA00023186"/>
    </source>
</evidence>
<keyword evidence="2" id="KW-0547">Nucleotide-binding</keyword>
<evidence type="ECO:0000313" key="10">
    <source>
        <dbReference type="EMBL" id="EMI28723.1"/>
    </source>
</evidence>
<dbReference type="AlphaFoldDB" id="M5SAR2"/>
<feature type="domain" description="Clp R" evidence="9">
    <location>
        <begin position="2"/>
        <end position="145"/>
    </location>
</feature>
<feature type="domain" description="UVR" evidence="8">
    <location>
        <begin position="436"/>
        <end position="471"/>
    </location>
</feature>
<dbReference type="SMART" id="SM00382">
    <property type="entry name" value="AAA"/>
    <property type="match status" value="2"/>
</dbReference>
<dbReference type="InterPro" id="IPR004176">
    <property type="entry name" value="Clp_R_N"/>
</dbReference>
<feature type="coiled-coil region" evidence="6">
    <location>
        <begin position="432"/>
        <end position="485"/>
    </location>
</feature>
<dbReference type="RefSeq" id="WP_008663795.1">
    <property type="nucleotide sequence ID" value="NZ_ANOF01000021.1"/>
</dbReference>
<dbReference type="FunFam" id="3.40.50.300:FF:000025">
    <property type="entry name" value="ATP-dependent Clp protease subunit"/>
    <property type="match status" value="1"/>
</dbReference>
<dbReference type="Pfam" id="PF00004">
    <property type="entry name" value="AAA"/>
    <property type="match status" value="1"/>
</dbReference>
<dbReference type="PANTHER" id="PTHR11638">
    <property type="entry name" value="ATP-DEPENDENT CLP PROTEASE"/>
    <property type="match status" value="1"/>
</dbReference>
<dbReference type="GO" id="GO:0034605">
    <property type="term" value="P:cellular response to heat"/>
    <property type="evidence" value="ECO:0007669"/>
    <property type="project" value="TreeGrafter"/>
</dbReference>
<organism evidence="10 11">
    <name type="scientific">Rhodopirellula europaea SH398</name>
    <dbReference type="NCBI Taxonomy" id="1263868"/>
    <lineage>
        <taxon>Bacteria</taxon>
        <taxon>Pseudomonadati</taxon>
        <taxon>Planctomycetota</taxon>
        <taxon>Planctomycetia</taxon>
        <taxon>Pirellulales</taxon>
        <taxon>Pirellulaceae</taxon>
        <taxon>Rhodopirellula</taxon>
    </lineage>
</organism>
<dbReference type="InterPro" id="IPR036628">
    <property type="entry name" value="Clp_N_dom_sf"/>
</dbReference>
<dbReference type="InterPro" id="IPR001943">
    <property type="entry name" value="UVR_dom"/>
</dbReference>
<evidence type="ECO:0000256" key="3">
    <source>
        <dbReference type="ARBA" id="ARBA00022840"/>
    </source>
</evidence>
<gene>
    <name evidence="10" type="ORF">RESH_00715</name>
</gene>
<name>M5SAR2_9BACT</name>
<dbReference type="EMBL" id="ANOF01000021">
    <property type="protein sequence ID" value="EMI28723.1"/>
    <property type="molecule type" value="Genomic_DNA"/>
</dbReference>
<evidence type="ECO:0000256" key="5">
    <source>
        <dbReference type="PROSITE-ProRule" id="PRU01251"/>
    </source>
</evidence>
<keyword evidence="6" id="KW-0175">Coiled coil</keyword>
<evidence type="ECO:0000259" key="9">
    <source>
        <dbReference type="PROSITE" id="PS51903"/>
    </source>
</evidence>
<feature type="region of interest" description="Disordered" evidence="7">
    <location>
        <begin position="151"/>
        <end position="182"/>
    </location>
</feature>
<comment type="caution">
    <text evidence="10">The sequence shown here is derived from an EMBL/GenBank/DDBJ whole genome shotgun (WGS) entry which is preliminary data.</text>
</comment>
<keyword evidence="3" id="KW-0067">ATP-binding</keyword>
<dbReference type="GO" id="GO:0005737">
    <property type="term" value="C:cytoplasm"/>
    <property type="evidence" value="ECO:0007669"/>
    <property type="project" value="TreeGrafter"/>
</dbReference>
<sequence length="859" mass="95780">MYERFTDRARKVMQLANQEAQRFNHEYIGTEHILLGLVKEGSGVAANVLKNLEVDLRKIRLEVEKLVQSGPEMVTVGKLPQTPRAKKVIEYSMEEARNLNHSYVGTEHILLGLLREQEGVAAQVLMNLGLKLEDVREEVLNLLGHGLEGAEVGERGGRGGDGEGSSGGSGSSKSGKSKTPALDSFGRDLTELAKKGELDPVIGREREIERAIQILCRRTKNNPVLLGEAGVGKTAIIEGFAQRVVGGEVPEILAEKRIVVLDLAMMVAGTKYRGQFEERIKAVMTEVRRVKNTILFIDELHTLVGAGGAEGAIDAANVLKPALARGEIQCIGATTLDEYRKYIEKDNALARRFQEIMVEPTGKTETIEILKGLRERYEEHHRVQFTDDAVVAAVEMSERYITARCLPDKAIDVIDEAGARVRLRTMTRPPDLKEIDEQVETLNKDKEDAVANQDFEKAANLRDQAEKLRKKKEQITQEWREKSQQTDGVVDEEIIAEVVSKMTGIPLTRLSTEDSLRLLKMEEELHKRVVSQSQAVTAVAKAVRRSRSGLKDPKRPTGSFIFAGPTGVGKTLLAKALAEYMFGDADALVHIDMSEYMEKHNVSRLIGAPPGFVGYEEGGQLTEKIRRRPYAVVLFDEIEKAHPDVFNMLLQVMEEGRLTDSFGRNVDFRNTILIMTTNAGAEAIKNESAFGFQKPDGDASYDSMKSRVMDQIERVFRPEFLNRLDDTIIFRHLTTTDLKGVIDFELSKVRERLLDRGLAIDLSDEAKEFLIKKGSNLDYGARPLRRAIEQRIEDPLGEELLRGAFEGKDTIIIDVHKDDSGKITRLNFEGESRGWAESDSEEETVPAASSDDQSKSDES</sequence>
<dbReference type="STRING" id="1263868.RESH_00715"/>
<dbReference type="Gene3D" id="4.10.860.10">
    <property type="entry name" value="UVR domain"/>
    <property type="match status" value="1"/>
</dbReference>
<dbReference type="Pfam" id="PF07724">
    <property type="entry name" value="AAA_2"/>
    <property type="match status" value="1"/>
</dbReference>
<dbReference type="FunFam" id="3.40.50.300:FF:000010">
    <property type="entry name" value="Chaperone clpB 1, putative"/>
    <property type="match status" value="1"/>
</dbReference>
<dbReference type="Proteomes" id="UP000011996">
    <property type="component" value="Unassembled WGS sequence"/>
</dbReference>
<dbReference type="Pfam" id="PF02861">
    <property type="entry name" value="Clp_N"/>
    <property type="match status" value="1"/>
</dbReference>
<evidence type="ECO:0000313" key="11">
    <source>
        <dbReference type="Proteomes" id="UP000011996"/>
    </source>
</evidence>
<dbReference type="GO" id="GO:0005524">
    <property type="term" value="F:ATP binding"/>
    <property type="evidence" value="ECO:0007669"/>
    <property type="project" value="UniProtKB-KW"/>
</dbReference>
<dbReference type="InterPro" id="IPR019489">
    <property type="entry name" value="Clp_ATPase_C"/>
</dbReference>
<dbReference type="PATRIC" id="fig|1263868.3.peg.780"/>